<evidence type="ECO:0000313" key="4">
    <source>
        <dbReference type="Proteomes" id="UP000815677"/>
    </source>
</evidence>
<dbReference type="InterPro" id="IPR002018">
    <property type="entry name" value="CarbesteraseB"/>
</dbReference>
<proteinExistence type="predicted"/>
<dbReference type="InterPro" id="IPR050309">
    <property type="entry name" value="Type-B_Carboxylest/Lipase"/>
</dbReference>
<dbReference type="PANTHER" id="PTHR11559">
    <property type="entry name" value="CARBOXYLESTERASE"/>
    <property type="match status" value="1"/>
</dbReference>
<gene>
    <name evidence="3" type="ORF">MCHLO_05639</name>
</gene>
<dbReference type="Pfam" id="PF00135">
    <property type="entry name" value="COesterase"/>
    <property type="match status" value="1"/>
</dbReference>
<dbReference type="Gene3D" id="3.40.50.1820">
    <property type="entry name" value="alpha/beta hydrolase"/>
    <property type="match status" value="1"/>
</dbReference>
<keyword evidence="4" id="KW-1185">Reference proteome</keyword>
<dbReference type="Proteomes" id="UP000815677">
    <property type="component" value="Unassembled WGS sequence"/>
</dbReference>
<dbReference type="EMBL" id="DF844314">
    <property type="protein sequence ID" value="GAT48217.1"/>
    <property type="molecule type" value="Genomic_DNA"/>
</dbReference>
<evidence type="ECO:0000256" key="1">
    <source>
        <dbReference type="SAM" id="SignalP"/>
    </source>
</evidence>
<organism evidence="3 4">
    <name type="scientific">Mycena chlorophos</name>
    <name type="common">Agaric fungus</name>
    <name type="synonym">Agaricus chlorophos</name>
    <dbReference type="NCBI Taxonomy" id="658473"/>
    <lineage>
        <taxon>Eukaryota</taxon>
        <taxon>Fungi</taxon>
        <taxon>Dikarya</taxon>
        <taxon>Basidiomycota</taxon>
        <taxon>Agaricomycotina</taxon>
        <taxon>Agaricomycetes</taxon>
        <taxon>Agaricomycetidae</taxon>
        <taxon>Agaricales</taxon>
        <taxon>Marasmiineae</taxon>
        <taxon>Mycenaceae</taxon>
        <taxon>Mycena</taxon>
    </lineage>
</organism>
<keyword evidence="1" id="KW-0732">Signal</keyword>
<dbReference type="InterPro" id="IPR029058">
    <property type="entry name" value="AB_hydrolase_fold"/>
</dbReference>
<evidence type="ECO:0000259" key="2">
    <source>
        <dbReference type="Pfam" id="PF00135"/>
    </source>
</evidence>
<reference evidence="3" key="1">
    <citation type="submission" date="2014-09" db="EMBL/GenBank/DDBJ databases">
        <title>Genome sequence of the luminous mushroom Mycena chlorophos for searching fungal bioluminescence genes.</title>
        <authorList>
            <person name="Tanaka Y."/>
            <person name="Kasuga D."/>
            <person name="Oba Y."/>
            <person name="Hase S."/>
            <person name="Sato K."/>
            <person name="Oba Y."/>
            <person name="Sakakibara Y."/>
        </authorList>
    </citation>
    <scope>NUCLEOTIDE SEQUENCE</scope>
</reference>
<dbReference type="InterPro" id="IPR019819">
    <property type="entry name" value="Carboxylesterase_B_CS"/>
</dbReference>
<feature type="signal peptide" evidence="1">
    <location>
        <begin position="1"/>
        <end position="18"/>
    </location>
</feature>
<name>A0ABQ0LCF5_MYCCL</name>
<accession>A0ABQ0LCF5</accession>
<feature type="domain" description="Carboxylesterase type B" evidence="2">
    <location>
        <begin position="29"/>
        <end position="223"/>
    </location>
</feature>
<feature type="chain" id="PRO_5046573249" description="Carboxylesterase type B domain-containing protein" evidence="1">
    <location>
        <begin position="19"/>
        <end position="224"/>
    </location>
</feature>
<evidence type="ECO:0000313" key="3">
    <source>
        <dbReference type="EMBL" id="GAT48217.1"/>
    </source>
</evidence>
<protein>
    <recommendedName>
        <fullName evidence="2">Carboxylesterase type B domain-containing protein</fullName>
    </recommendedName>
</protein>
<sequence>MLKPTLVAGLFAAAAAYGASVKIGHTTVIGLDIPTLEQEFFGGIPYAVPPLGELRFRPPVLKTTLDGATFNATAFGPSCLQANVDPAFLSEDCLFVNIFRPAGLSTESRLPVMLWVYGGGFDSGSSSIFNASAIVLESVLRGTVRLRASPEPWYIHSALTQPVIFASLNYRLGPLGFPQGQEAGVNGALNLGIKDELAAIEWMHTNVGFFGGDKDKITVFGESV</sequence>
<dbReference type="SUPFAM" id="SSF53474">
    <property type="entry name" value="alpha/beta-Hydrolases"/>
    <property type="match status" value="1"/>
</dbReference>
<dbReference type="PROSITE" id="PS00941">
    <property type="entry name" value="CARBOXYLESTERASE_B_2"/>
    <property type="match status" value="1"/>
</dbReference>